<dbReference type="CDD" id="cd02440">
    <property type="entry name" value="AdoMet_MTases"/>
    <property type="match status" value="1"/>
</dbReference>
<dbReference type="Gene3D" id="3.40.50.150">
    <property type="entry name" value="Vaccinia Virus protein VP39"/>
    <property type="match status" value="1"/>
</dbReference>
<evidence type="ECO:0000259" key="3">
    <source>
        <dbReference type="Pfam" id="PF13649"/>
    </source>
</evidence>
<feature type="domain" description="Methyltransferase" evidence="3">
    <location>
        <begin position="48"/>
        <end position="142"/>
    </location>
</feature>
<protein>
    <submittedName>
        <fullName evidence="4">Class I SAM-dependent methyltransferase</fullName>
    </submittedName>
</protein>
<dbReference type="Pfam" id="PF13649">
    <property type="entry name" value="Methyltransf_25"/>
    <property type="match status" value="1"/>
</dbReference>
<dbReference type="SUPFAM" id="SSF53335">
    <property type="entry name" value="S-adenosyl-L-methionine-dependent methyltransferases"/>
    <property type="match status" value="1"/>
</dbReference>
<keyword evidence="2" id="KW-0808">Transferase</keyword>
<dbReference type="PANTHER" id="PTHR43861">
    <property type="entry name" value="TRANS-ACONITATE 2-METHYLTRANSFERASE-RELATED"/>
    <property type="match status" value="1"/>
</dbReference>
<evidence type="ECO:0000256" key="2">
    <source>
        <dbReference type="ARBA" id="ARBA00022679"/>
    </source>
</evidence>
<evidence type="ECO:0000313" key="5">
    <source>
        <dbReference type="Proteomes" id="UP001523216"/>
    </source>
</evidence>
<evidence type="ECO:0000256" key="1">
    <source>
        <dbReference type="ARBA" id="ARBA00022603"/>
    </source>
</evidence>
<gene>
    <name evidence="4" type="ORF">LXN57_16900</name>
</gene>
<keyword evidence="1 4" id="KW-0489">Methyltransferase</keyword>
<dbReference type="PANTHER" id="PTHR43861:SF1">
    <property type="entry name" value="TRANS-ACONITATE 2-METHYLTRANSFERASE"/>
    <property type="match status" value="1"/>
</dbReference>
<accession>A0ABT0XZN1</accession>
<dbReference type="EMBL" id="JAMQOL010000021">
    <property type="protein sequence ID" value="MCM4079255.1"/>
    <property type="molecule type" value="Genomic_DNA"/>
</dbReference>
<dbReference type="InterPro" id="IPR029063">
    <property type="entry name" value="SAM-dependent_MTases_sf"/>
</dbReference>
<proteinExistence type="predicted"/>
<dbReference type="Proteomes" id="UP001523216">
    <property type="component" value="Unassembled WGS sequence"/>
</dbReference>
<keyword evidence="5" id="KW-1185">Reference proteome</keyword>
<organism evidence="4 5">
    <name type="scientific">Paractinoplanes hotanensis</name>
    <dbReference type="NCBI Taxonomy" id="2906497"/>
    <lineage>
        <taxon>Bacteria</taxon>
        <taxon>Bacillati</taxon>
        <taxon>Actinomycetota</taxon>
        <taxon>Actinomycetes</taxon>
        <taxon>Micromonosporales</taxon>
        <taxon>Micromonosporaceae</taxon>
        <taxon>Paractinoplanes</taxon>
    </lineage>
</organism>
<sequence>MNIANTAQDQAWNGAEGQHWADRADLINADVAGHLIEAAGVSPRDRLLDIGCGTGYSTRAAARIATEGEAVGLDLSGPMLDRATRYAADDGLTNVRFMRGDAQVHPFAADWFDVAISQFGVMFFTDPMSAFANIRQALRPGGRLTFVCPQAADQCEWYQAPGEAFGAPGRTPNEGMFSLADPDLTARILTAAGYLHLHIEPLTTSLFFGRDVSEAVAFFIGSGPARALLESGAVTEADVAAKLDPVLRRYAADTGVRIPGRHWLVRAERGA</sequence>
<comment type="caution">
    <text evidence="4">The sequence shown here is derived from an EMBL/GenBank/DDBJ whole genome shotgun (WGS) entry which is preliminary data.</text>
</comment>
<dbReference type="InterPro" id="IPR041698">
    <property type="entry name" value="Methyltransf_25"/>
</dbReference>
<name>A0ABT0XZN1_9ACTN</name>
<evidence type="ECO:0000313" key="4">
    <source>
        <dbReference type="EMBL" id="MCM4079255.1"/>
    </source>
</evidence>
<dbReference type="GO" id="GO:0032259">
    <property type="term" value="P:methylation"/>
    <property type="evidence" value="ECO:0007669"/>
    <property type="project" value="UniProtKB-KW"/>
</dbReference>
<dbReference type="RefSeq" id="WP_251799125.1">
    <property type="nucleotide sequence ID" value="NZ_JAMQOL010000021.1"/>
</dbReference>
<reference evidence="4 5" key="1">
    <citation type="submission" date="2022-06" db="EMBL/GenBank/DDBJ databases">
        <title>Actinoplanes abujensis sp. nov., isolated from Nigerian arid soil.</title>
        <authorList>
            <person name="Ding P."/>
        </authorList>
    </citation>
    <scope>NUCLEOTIDE SEQUENCE [LARGE SCALE GENOMIC DNA]</scope>
    <source>
        <strain evidence="5">TRM88002</strain>
    </source>
</reference>
<dbReference type="GO" id="GO:0008168">
    <property type="term" value="F:methyltransferase activity"/>
    <property type="evidence" value="ECO:0007669"/>
    <property type="project" value="UniProtKB-KW"/>
</dbReference>